<dbReference type="PATRIC" id="fig|28037.231.peg.1012"/>
<keyword evidence="1" id="KW-0812">Transmembrane</keyword>
<dbReference type="RefSeq" id="WP_060805774.1">
    <property type="nucleotide sequence ID" value="NZ_JAJNSD010000002.1"/>
</dbReference>
<reference evidence="2 3" key="1">
    <citation type="submission" date="2016-01" db="EMBL/GenBank/DDBJ databases">
        <authorList>
            <person name="Oliw E.H."/>
        </authorList>
    </citation>
    <scope>NUCLEOTIDE SEQUENCE [LARGE SCALE GENOMIC DNA]</scope>
    <source>
        <strain evidence="2 3">CMW7705B</strain>
    </source>
</reference>
<comment type="caution">
    <text evidence="2">The sequence shown here is derived from an EMBL/GenBank/DDBJ whole genome shotgun (WGS) entry which is preliminary data.</text>
</comment>
<dbReference type="Proteomes" id="UP000070065">
    <property type="component" value="Unassembled WGS sequence"/>
</dbReference>
<organism evidence="2 3">
    <name type="scientific">Streptococcus mitis</name>
    <dbReference type="NCBI Taxonomy" id="28037"/>
    <lineage>
        <taxon>Bacteria</taxon>
        <taxon>Bacillati</taxon>
        <taxon>Bacillota</taxon>
        <taxon>Bacilli</taxon>
        <taxon>Lactobacillales</taxon>
        <taxon>Streptococcaceae</taxon>
        <taxon>Streptococcus</taxon>
        <taxon>Streptococcus mitis group</taxon>
    </lineage>
</organism>
<keyword evidence="1" id="KW-1133">Transmembrane helix</keyword>
<sequence>MKNEDKKPVGSLLTQKLLKTEDISSEEESAFCLGLVLASLLVILLLTMLITQWSPFDLFVGV</sequence>
<feature type="transmembrane region" description="Helical" evidence="1">
    <location>
        <begin position="30"/>
        <end position="50"/>
    </location>
</feature>
<gene>
    <name evidence="2" type="ORF">HMPREF3228_01022</name>
</gene>
<name>A0A133RYV6_STRMT</name>
<dbReference type="AlphaFoldDB" id="A0A133RYV6"/>
<keyword evidence="1" id="KW-0472">Membrane</keyword>
<evidence type="ECO:0000313" key="2">
    <source>
        <dbReference type="EMBL" id="KXA60657.1"/>
    </source>
</evidence>
<protein>
    <submittedName>
        <fullName evidence="2">Uncharacterized protein</fullName>
    </submittedName>
</protein>
<accession>A0A133RYV6</accession>
<evidence type="ECO:0000256" key="1">
    <source>
        <dbReference type="SAM" id="Phobius"/>
    </source>
</evidence>
<proteinExistence type="predicted"/>
<evidence type="ECO:0000313" key="3">
    <source>
        <dbReference type="Proteomes" id="UP000070065"/>
    </source>
</evidence>
<dbReference type="EMBL" id="LRQR01000061">
    <property type="protein sequence ID" value="KXA60657.1"/>
    <property type="molecule type" value="Genomic_DNA"/>
</dbReference>